<keyword evidence="9" id="KW-0967">Endosome</keyword>
<comment type="catalytic activity">
    <reaction evidence="16">
        <text>Zn(2+)(in) = Zn(2+)(out)</text>
        <dbReference type="Rhea" id="RHEA:29351"/>
        <dbReference type="ChEBI" id="CHEBI:29105"/>
    </reaction>
</comment>
<feature type="transmembrane region" description="Helical" evidence="22">
    <location>
        <begin position="401"/>
        <end position="428"/>
    </location>
</feature>
<accession>A0A672Z835</accession>
<feature type="transmembrane region" description="Helical" evidence="22">
    <location>
        <begin position="365"/>
        <end position="389"/>
    </location>
</feature>
<feature type="compositionally biased region" description="Polar residues" evidence="21">
    <location>
        <begin position="281"/>
        <end position="294"/>
    </location>
</feature>
<feature type="compositionally biased region" description="Basic and acidic residues" evidence="21">
    <location>
        <begin position="251"/>
        <end position="280"/>
    </location>
</feature>
<keyword evidence="8 23" id="KW-0732">Signal</keyword>
<dbReference type="PANTHER" id="PTHR12191">
    <property type="entry name" value="SOLUTE CARRIER FAMILY 39"/>
    <property type="match status" value="1"/>
</dbReference>
<proteinExistence type="inferred from homology"/>
<keyword evidence="13 22" id="KW-1133">Transmembrane helix</keyword>
<dbReference type="GO" id="GO:0071578">
    <property type="term" value="P:zinc ion import across plasma membrane"/>
    <property type="evidence" value="ECO:0007669"/>
    <property type="project" value="TreeGrafter"/>
</dbReference>
<keyword evidence="10" id="KW-0862">Zinc</keyword>
<keyword evidence="14" id="KW-0406">Ion transport</keyword>
<evidence type="ECO:0000256" key="4">
    <source>
        <dbReference type="ARBA" id="ARBA00022448"/>
    </source>
</evidence>
<dbReference type="InterPro" id="IPR041137">
    <property type="entry name" value="ZIP4_N"/>
</dbReference>
<dbReference type="Ensembl" id="ENSSORT00005013432.1">
    <property type="protein sequence ID" value="ENSSORP00005013024.1"/>
    <property type="gene ID" value="ENSSORG00005006788.1"/>
</dbReference>
<sequence length="627" mass="69514">MCRMVPSALLLSAFFIWGRFGSASGSPVLDQVYRDVISIVSPGQDFLTRDSLRSLFNTLEKRVQCGEVSCEKVSFISVGPHGTISASQFSVIAGGGVLFLTSPALVCSMIRQGRWGEETELFLHKLTRHEHQEENQQSHGHEHENIDIHGLEMLLHDLEEHYHPLDTEGCLGAGDVMAAVNTTSGHQGQEVGAVLGRVLFHVLKGQCFESSSLPEESFFLDFILDHLDSENFTVGDLKVLMRSLNLGPNPQDEHEHGHEHEEDEHAGHDHRSSQKHETHHTNTTWDQVRTTPSADTQWSNQSGCFSAEELVQIYGLADNKSTSAGLGRSGMARLSPALVQQILSGACTQVTEPLKPDGLTKSQRYLYATIANIIITLTSMFGIVVLLCTSCTGLFQLCIQFCISLAVGSLTGDALLHLLPMFLGIHVHGDESSHSKHSDHSEGESADYIYKLLVVMGGIYFFYLMETIFSLIMYKDKHHHHHHRKESEPHHCDHGKVLEMYHQEKKEKEINNVNSLSRVVFLGDFAILLHSGVSIRKALLLNVGSAMTSFVGLYIALSVATDLVTQQWIAAITAGLFLYVGLADMLPTMVHISSTRPWLTFLLQNLGLLSGWATLLLLSLYEEKISF</sequence>
<keyword evidence="7" id="KW-0479">Metal-binding</keyword>
<feature type="domain" description="Zinc transporter ZIP4/12 EF-hand" evidence="25">
    <location>
        <begin position="218"/>
        <end position="346"/>
    </location>
</feature>
<dbReference type="Pfam" id="PF02535">
    <property type="entry name" value="Zip"/>
    <property type="match status" value="2"/>
</dbReference>
<keyword evidence="5" id="KW-1003">Cell membrane</keyword>
<dbReference type="GO" id="GO:0055038">
    <property type="term" value="C:recycling endosome membrane"/>
    <property type="evidence" value="ECO:0007669"/>
    <property type="project" value="UniProtKB-SubCell"/>
</dbReference>
<dbReference type="InterPro" id="IPR003689">
    <property type="entry name" value="ZIP"/>
</dbReference>
<gene>
    <name evidence="26" type="primary">slc39a4</name>
</gene>
<dbReference type="InterPro" id="IPR049406">
    <property type="entry name" value="ZIP4_12_EF-hand"/>
</dbReference>
<protein>
    <recommendedName>
        <fullName evidence="17">Zinc transporter ZIP4</fullName>
    </recommendedName>
    <alternativeName>
        <fullName evidence="19">Solute carrier family 39 member 4</fullName>
    </alternativeName>
    <alternativeName>
        <fullName evidence="18">Zrt- and Irt-like protein 4</fullName>
    </alternativeName>
</protein>
<keyword evidence="6 22" id="KW-0812">Transmembrane</keyword>
<evidence type="ECO:0000256" key="10">
    <source>
        <dbReference type="ARBA" id="ARBA00022833"/>
    </source>
</evidence>
<dbReference type="GO" id="GO:0016324">
    <property type="term" value="C:apical plasma membrane"/>
    <property type="evidence" value="ECO:0007669"/>
    <property type="project" value="UniProtKB-SubCell"/>
</dbReference>
<feature type="transmembrane region" description="Helical" evidence="22">
    <location>
        <begin position="598"/>
        <end position="621"/>
    </location>
</feature>
<dbReference type="PANTHER" id="PTHR12191:SF21">
    <property type="entry name" value="ZINC TRANSPORTER ZIP4"/>
    <property type="match status" value="1"/>
</dbReference>
<keyword evidence="4" id="KW-0813">Transport</keyword>
<evidence type="ECO:0000256" key="21">
    <source>
        <dbReference type="SAM" id="MobiDB-lite"/>
    </source>
</evidence>
<evidence type="ECO:0000256" key="9">
    <source>
        <dbReference type="ARBA" id="ARBA00022753"/>
    </source>
</evidence>
<organism evidence="26 27">
    <name type="scientific">Sphaeramia orbicularis</name>
    <name type="common">orbiculate cardinalfish</name>
    <dbReference type="NCBI Taxonomy" id="375764"/>
    <lineage>
        <taxon>Eukaryota</taxon>
        <taxon>Metazoa</taxon>
        <taxon>Chordata</taxon>
        <taxon>Craniata</taxon>
        <taxon>Vertebrata</taxon>
        <taxon>Euteleostomi</taxon>
        <taxon>Actinopterygii</taxon>
        <taxon>Neopterygii</taxon>
        <taxon>Teleostei</taxon>
        <taxon>Neoteleostei</taxon>
        <taxon>Acanthomorphata</taxon>
        <taxon>Gobiaria</taxon>
        <taxon>Kurtiformes</taxon>
        <taxon>Apogonoidei</taxon>
        <taxon>Apogonidae</taxon>
        <taxon>Apogoninae</taxon>
        <taxon>Sphaeramia</taxon>
    </lineage>
</organism>
<dbReference type="GO" id="GO:0140410">
    <property type="term" value="F:monoatomic cation:bicarbonate symporter activity"/>
    <property type="evidence" value="ECO:0007669"/>
    <property type="project" value="TreeGrafter"/>
</dbReference>
<name>A0A672Z835_9TELE</name>
<evidence type="ECO:0000256" key="12">
    <source>
        <dbReference type="ARBA" id="ARBA00022906"/>
    </source>
</evidence>
<evidence type="ECO:0000256" key="17">
    <source>
        <dbReference type="ARBA" id="ARBA00039394"/>
    </source>
</evidence>
<dbReference type="Pfam" id="PF18292">
    <property type="entry name" value="ZIP4_domain"/>
    <property type="match status" value="1"/>
</dbReference>
<evidence type="ECO:0000256" key="6">
    <source>
        <dbReference type="ARBA" id="ARBA00022692"/>
    </source>
</evidence>
<feature type="transmembrane region" description="Helical" evidence="22">
    <location>
        <begin position="567"/>
        <end position="586"/>
    </location>
</feature>
<feature type="transmembrane region" description="Helical" evidence="22">
    <location>
        <begin position="539"/>
        <end position="561"/>
    </location>
</feature>
<keyword evidence="15 22" id="KW-0472">Membrane</keyword>
<dbReference type="GO" id="GO:0005385">
    <property type="term" value="F:zinc ion transmembrane transporter activity"/>
    <property type="evidence" value="ECO:0007669"/>
    <property type="project" value="TreeGrafter"/>
</dbReference>
<evidence type="ECO:0000313" key="26">
    <source>
        <dbReference type="Ensembl" id="ENSSORP00005013024.1"/>
    </source>
</evidence>
<feature type="transmembrane region" description="Helical" evidence="22">
    <location>
        <begin position="448"/>
        <end position="474"/>
    </location>
</feature>
<dbReference type="GO" id="GO:0046872">
    <property type="term" value="F:metal ion binding"/>
    <property type="evidence" value="ECO:0007669"/>
    <property type="project" value="UniProtKB-KW"/>
</dbReference>
<evidence type="ECO:0000256" key="13">
    <source>
        <dbReference type="ARBA" id="ARBA00022989"/>
    </source>
</evidence>
<feature type="domain" description="Zinc transporter ZIP4 N-terminal" evidence="24">
    <location>
        <begin position="54"/>
        <end position="208"/>
    </location>
</feature>
<keyword evidence="12" id="KW-0864">Zinc transport</keyword>
<evidence type="ECO:0000256" key="2">
    <source>
        <dbReference type="ARBA" id="ARBA00004424"/>
    </source>
</evidence>
<evidence type="ECO:0000256" key="19">
    <source>
        <dbReference type="ARBA" id="ARBA00042777"/>
    </source>
</evidence>
<evidence type="ECO:0000259" key="24">
    <source>
        <dbReference type="Pfam" id="PF18292"/>
    </source>
</evidence>
<evidence type="ECO:0000256" key="7">
    <source>
        <dbReference type="ARBA" id="ARBA00022723"/>
    </source>
</evidence>
<dbReference type="InterPro" id="IPR050799">
    <property type="entry name" value="ZIP_Transporter"/>
</dbReference>
<evidence type="ECO:0000256" key="22">
    <source>
        <dbReference type="SAM" id="Phobius"/>
    </source>
</evidence>
<feature type="signal peptide" evidence="23">
    <location>
        <begin position="1"/>
        <end position="25"/>
    </location>
</feature>
<feature type="region of interest" description="Disordered" evidence="21">
    <location>
        <begin position="248"/>
        <end position="294"/>
    </location>
</feature>
<evidence type="ECO:0000256" key="3">
    <source>
        <dbReference type="ARBA" id="ARBA00006939"/>
    </source>
</evidence>
<evidence type="ECO:0000256" key="14">
    <source>
        <dbReference type="ARBA" id="ARBA00023065"/>
    </source>
</evidence>
<comment type="subcellular location">
    <subcellularLocation>
        <location evidence="2">Apical cell membrane</location>
        <topology evidence="2">Multi-pass membrane protein</topology>
    </subcellularLocation>
    <subcellularLocation>
        <location evidence="1">Recycling endosome membrane</location>
        <topology evidence="1">Multi-pass membrane protein</topology>
    </subcellularLocation>
</comment>
<evidence type="ECO:0000256" key="8">
    <source>
        <dbReference type="ARBA" id="ARBA00022729"/>
    </source>
</evidence>
<evidence type="ECO:0000256" key="20">
    <source>
        <dbReference type="ARBA" id="ARBA00055808"/>
    </source>
</evidence>
<comment type="similarity">
    <text evidence="3">Belongs to the ZIP transporter (TC 2.A.5) family.</text>
</comment>
<feature type="chain" id="PRO_5025692039" description="Zinc transporter ZIP4" evidence="23">
    <location>
        <begin position="26"/>
        <end position="627"/>
    </location>
</feature>
<evidence type="ECO:0000256" key="11">
    <source>
        <dbReference type="ARBA" id="ARBA00022843"/>
    </source>
</evidence>
<evidence type="ECO:0000259" key="25">
    <source>
        <dbReference type="Pfam" id="PF21116"/>
    </source>
</evidence>
<keyword evidence="11" id="KW-0832">Ubl conjugation</keyword>
<reference evidence="26" key="1">
    <citation type="submission" date="2019-06" db="EMBL/GenBank/DDBJ databases">
        <authorList>
            <consortium name="Wellcome Sanger Institute Data Sharing"/>
        </authorList>
    </citation>
    <scope>NUCLEOTIDE SEQUENCE [LARGE SCALE GENOMIC DNA]</scope>
</reference>
<evidence type="ECO:0000256" key="18">
    <source>
        <dbReference type="ARBA" id="ARBA00041703"/>
    </source>
</evidence>
<dbReference type="GO" id="GO:0030003">
    <property type="term" value="P:intracellular monoatomic cation homeostasis"/>
    <property type="evidence" value="ECO:0007669"/>
    <property type="project" value="TreeGrafter"/>
</dbReference>
<reference evidence="26" key="2">
    <citation type="submission" date="2025-08" db="UniProtKB">
        <authorList>
            <consortium name="Ensembl"/>
        </authorList>
    </citation>
    <scope>IDENTIFICATION</scope>
</reference>
<reference evidence="26" key="3">
    <citation type="submission" date="2025-09" db="UniProtKB">
        <authorList>
            <consortium name="Ensembl"/>
        </authorList>
    </citation>
    <scope>IDENTIFICATION</scope>
</reference>
<evidence type="ECO:0000256" key="23">
    <source>
        <dbReference type="SAM" id="SignalP"/>
    </source>
</evidence>
<keyword evidence="27" id="KW-1185">Reference proteome</keyword>
<evidence type="ECO:0000256" key="15">
    <source>
        <dbReference type="ARBA" id="ARBA00023136"/>
    </source>
</evidence>
<evidence type="ECO:0000256" key="16">
    <source>
        <dbReference type="ARBA" id="ARBA00034634"/>
    </source>
</evidence>
<evidence type="ECO:0000313" key="27">
    <source>
        <dbReference type="Proteomes" id="UP000472271"/>
    </source>
</evidence>
<evidence type="ECO:0000256" key="1">
    <source>
        <dbReference type="ARBA" id="ARBA00004195"/>
    </source>
</evidence>
<dbReference type="Proteomes" id="UP000472271">
    <property type="component" value="Chromosome 11"/>
</dbReference>
<dbReference type="Pfam" id="PF21116">
    <property type="entry name" value="EF-hand_Zip"/>
    <property type="match status" value="1"/>
</dbReference>
<comment type="function">
    <text evidence="20">Selective transporter that mediates the uptake of Zn(2+). Plays an essential role for dietary zinc uptake from small intestine. The Zn(2+) uniporter activity is regulated by zinc availability. Also exhibits polyspecific binding and transport of Cu(2+), Cd(2+) and possibly Ni(2+) but at higher concentrations.</text>
</comment>
<evidence type="ECO:0000256" key="5">
    <source>
        <dbReference type="ARBA" id="ARBA00022475"/>
    </source>
</evidence>
<dbReference type="AlphaFoldDB" id="A0A672Z835"/>